<dbReference type="Gene3D" id="3.10.10.10">
    <property type="entry name" value="HIV Type 1 Reverse Transcriptase, subunit A, domain 1"/>
    <property type="match status" value="1"/>
</dbReference>
<dbReference type="SUPFAM" id="SSF56672">
    <property type="entry name" value="DNA/RNA polymerases"/>
    <property type="match status" value="1"/>
</dbReference>
<dbReference type="EMBL" id="BKCJ010161429">
    <property type="protein sequence ID" value="GEY22652.1"/>
    <property type="molecule type" value="Genomic_DNA"/>
</dbReference>
<dbReference type="InterPro" id="IPR036397">
    <property type="entry name" value="RNaseH_sf"/>
</dbReference>
<dbReference type="Gene3D" id="3.30.420.10">
    <property type="entry name" value="Ribonuclease H-like superfamily/Ribonuclease H"/>
    <property type="match status" value="1"/>
</dbReference>
<dbReference type="PANTHER" id="PTHR24559">
    <property type="entry name" value="TRANSPOSON TY3-I GAG-POL POLYPROTEIN"/>
    <property type="match status" value="1"/>
</dbReference>
<feature type="compositionally biased region" description="Basic and acidic residues" evidence="1">
    <location>
        <begin position="311"/>
        <end position="325"/>
    </location>
</feature>
<dbReference type="InterPro" id="IPR012337">
    <property type="entry name" value="RNaseH-like_sf"/>
</dbReference>
<keyword evidence="3" id="KW-0808">Transferase</keyword>
<feature type="compositionally biased region" description="Polar residues" evidence="1">
    <location>
        <begin position="1"/>
        <end position="21"/>
    </location>
</feature>
<keyword evidence="3" id="KW-0695">RNA-directed DNA polymerase</keyword>
<reference evidence="3" key="1">
    <citation type="journal article" date="2019" name="Sci. Rep.">
        <title>Draft genome of Tanacetum cinerariifolium, the natural source of mosquito coil.</title>
        <authorList>
            <person name="Yamashiro T."/>
            <person name="Shiraishi A."/>
            <person name="Satake H."/>
            <person name="Nakayama K."/>
        </authorList>
    </citation>
    <scope>NUCLEOTIDE SEQUENCE</scope>
</reference>
<feature type="region of interest" description="Disordered" evidence="1">
    <location>
        <begin position="1"/>
        <end position="25"/>
    </location>
</feature>
<dbReference type="Pfam" id="PF00078">
    <property type="entry name" value="RVT_1"/>
    <property type="match status" value="1"/>
</dbReference>
<evidence type="ECO:0000313" key="3">
    <source>
        <dbReference type="EMBL" id="GEY22652.1"/>
    </source>
</evidence>
<proteinExistence type="predicted"/>
<dbReference type="SUPFAM" id="SSF53098">
    <property type="entry name" value="Ribonuclease H-like"/>
    <property type="match status" value="1"/>
</dbReference>
<sequence>MKINTASSLGSGTLPSNTITNPKEDLKGITTRSGIAYKGPTIPTTSSSPKVVKRVANVIKDTVPRTNNKNTKDVHLPVVQVETQEPNFELAPIVEPVEAPISSLKLNPKPSIPYPSRLNDQKLYEKANNQMEKFFQIFQDLQFNISFANALILMPKFASTINSLLTNKEKLFELARTPLNENCLKVLLKKLPEKLGDPSNFSSLVDFDVDPRVLVILGRSFLKNGRALIDVYEGEFTLRIPFHLRNQLSPSFLEDSDFLLEETDAFLDIEDEPISSEIDNSYYDSKGDILLLEEFLNDEPSSPPLPPQELKVVEPKNEKSSIDEPPEVELKDLPPFLEYVWKSHKRALAWQLFDIKSINPEFCTHKILMKDDFKPVVQHQRMVNPKIHEVIKKEVLKLLNAGLIYPISDSPWVSPVHCVPKKGGFTVVENEENELIPTRLVTRWRVCTDYRKLNDATRKDHFPLQFMDQMLDRLTGNEYYCFLDGFSVYFQIPIDPQDQEKITFTYPYGMFAYCRMPFGLRNAPGTFQRCMMAIFYDMIEKRWKSLWTTYRSLGIHSKLASPIWTRCLNIKSVGGVFTARKPLIFLRLATMDPPGDIMDLTRDIMDLTTSLKREKSCNVMKCLKMPSKFMGSLMYGASISWGHSRLHKGTSIYSWQSTTCRNRLKRKRFPPTTPELFGMLKYGVTHHLATAYHPQTSGQVEVSNRGLKRIWKGPRTVPLGRIN</sequence>
<dbReference type="Gene3D" id="3.30.70.270">
    <property type="match status" value="1"/>
</dbReference>
<dbReference type="GO" id="GO:0003964">
    <property type="term" value="F:RNA-directed DNA polymerase activity"/>
    <property type="evidence" value="ECO:0007669"/>
    <property type="project" value="UniProtKB-KW"/>
</dbReference>
<dbReference type="CDD" id="cd01647">
    <property type="entry name" value="RT_LTR"/>
    <property type="match status" value="1"/>
</dbReference>
<protein>
    <submittedName>
        <fullName evidence="3">Reverse transcriptase domain-containing protein</fullName>
    </submittedName>
</protein>
<dbReference type="GO" id="GO:0003676">
    <property type="term" value="F:nucleic acid binding"/>
    <property type="evidence" value="ECO:0007669"/>
    <property type="project" value="InterPro"/>
</dbReference>
<name>A0A699HLZ5_TANCI</name>
<dbReference type="InterPro" id="IPR000477">
    <property type="entry name" value="RT_dom"/>
</dbReference>
<dbReference type="AlphaFoldDB" id="A0A699HLZ5"/>
<keyword evidence="3" id="KW-0548">Nucleotidyltransferase</keyword>
<organism evidence="3">
    <name type="scientific">Tanacetum cinerariifolium</name>
    <name type="common">Dalmatian daisy</name>
    <name type="synonym">Chrysanthemum cinerariifolium</name>
    <dbReference type="NCBI Taxonomy" id="118510"/>
    <lineage>
        <taxon>Eukaryota</taxon>
        <taxon>Viridiplantae</taxon>
        <taxon>Streptophyta</taxon>
        <taxon>Embryophyta</taxon>
        <taxon>Tracheophyta</taxon>
        <taxon>Spermatophyta</taxon>
        <taxon>Magnoliopsida</taxon>
        <taxon>eudicotyledons</taxon>
        <taxon>Gunneridae</taxon>
        <taxon>Pentapetalae</taxon>
        <taxon>asterids</taxon>
        <taxon>campanulids</taxon>
        <taxon>Asterales</taxon>
        <taxon>Asteraceae</taxon>
        <taxon>Asteroideae</taxon>
        <taxon>Anthemideae</taxon>
        <taxon>Anthemidinae</taxon>
        <taxon>Tanacetum</taxon>
    </lineage>
</organism>
<dbReference type="InterPro" id="IPR043128">
    <property type="entry name" value="Rev_trsase/Diguanyl_cyclase"/>
</dbReference>
<evidence type="ECO:0000259" key="2">
    <source>
        <dbReference type="Pfam" id="PF00078"/>
    </source>
</evidence>
<dbReference type="InterPro" id="IPR043502">
    <property type="entry name" value="DNA/RNA_pol_sf"/>
</dbReference>
<accession>A0A699HLZ5</accession>
<feature type="region of interest" description="Disordered" evidence="1">
    <location>
        <begin position="299"/>
        <end position="325"/>
    </location>
</feature>
<gene>
    <name evidence="3" type="ORF">Tci_394626</name>
</gene>
<dbReference type="InterPro" id="IPR053134">
    <property type="entry name" value="RNA-dir_DNA_polymerase"/>
</dbReference>
<comment type="caution">
    <text evidence="3">The sequence shown here is derived from an EMBL/GenBank/DDBJ whole genome shotgun (WGS) entry which is preliminary data.</text>
</comment>
<evidence type="ECO:0000256" key="1">
    <source>
        <dbReference type="SAM" id="MobiDB-lite"/>
    </source>
</evidence>
<feature type="domain" description="Reverse transcriptase" evidence="2">
    <location>
        <begin position="441"/>
        <end position="540"/>
    </location>
</feature>
<dbReference type="PANTHER" id="PTHR24559:SF444">
    <property type="entry name" value="REVERSE TRANSCRIPTASE DOMAIN-CONTAINING PROTEIN"/>
    <property type="match status" value="1"/>
</dbReference>